<reference evidence="2 3" key="1">
    <citation type="journal article" date="2016" name="Nat. Commun.">
        <title>Thousands of microbial genomes shed light on interconnected biogeochemical processes in an aquifer system.</title>
        <authorList>
            <person name="Anantharaman K."/>
            <person name="Brown C.T."/>
            <person name="Hug L.A."/>
            <person name="Sharon I."/>
            <person name="Castelle C.J."/>
            <person name="Probst A.J."/>
            <person name="Thomas B.C."/>
            <person name="Singh A."/>
            <person name="Wilkins M.J."/>
            <person name="Karaoz U."/>
            <person name="Brodie E.L."/>
            <person name="Williams K.H."/>
            <person name="Hubbard S.S."/>
            <person name="Banfield J.F."/>
        </authorList>
    </citation>
    <scope>NUCLEOTIDE SEQUENCE [LARGE SCALE GENOMIC DNA]</scope>
</reference>
<keyword evidence="1" id="KW-1133">Transmembrane helix</keyword>
<keyword evidence="1" id="KW-0812">Transmembrane</keyword>
<organism evidence="2 3">
    <name type="scientific">Candidatus Doudnabacteria bacterium RIFCSPHIGHO2_01_FULL_49_9</name>
    <dbReference type="NCBI Taxonomy" id="1817827"/>
    <lineage>
        <taxon>Bacteria</taxon>
        <taxon>Candidatus Doudnaibacteriota</taxon>
    </lineage>
</organism>
<keyword evidence="1" id="KW-0472">Membrane</keyword>
<evidence type="ECO:0000313" key="2">
    <source>
        <dbReference type="EMBL" id="OGE84559.1"/>
    </source>
</evidence>
<name>A0A1F5P3P0_9BACT</name>
<protein>
    <submittedName>
        <fullName evidence="2">Uncharacterized protein</fullName>
    </submittedName>
</protein>
<feature type="transmembrane region" description="Helical" evidence="1">
    <location>
        <begin position="7"/>
        <end position="28"/>
    </location>
</feature>
<comment type="caution">
    <text evidence="2">The sequence shown here is derived from an EMBL/GenBank/DDBJ whole genome shotgun (WGS) entry which is preliminary data.</text>
</comment>
<dbReference type="EMBL" id="MFEN01000005">
    <property type="protein sequence ID" value="OGE84559.1"/>
    <property type="molecule type" value="Genomic_DNA"/>
</dbReference>
<accession>A0A1F5P3P0</accession>
<dbReference type="AlphaFoldDB" id="A0A1F5P3P0"/>
<proteinExistence type="predicted"/>
<evidence type="ECO:0000256" key="1">
    <source>
        <dbReference type="SAM" id="Phobius"/>
    </source>
</evidence>
<gene>
    <name evidence="2" type="ORF">A2846_02355</name>
</gene>
<feature type="transmembrane region" description="Helical" evidence="1">
    <location>
        <begin position="127"/>
        <end position="153"/>
    </location>
</feature>
<sequence length="163" mass="18192">MKKLLKISSVLAITMGIVLATGSVWGIYFTYRNVAQEKIVTPSDASIPESPVRGPWTLKSQADIIRTHTLKMTGGKTFAEMPRQIPKLDEKGNSVLDTEGKPVMVTNTARDIWITATTLITALNLGIIVYVFFSFVLLFGLFSVWIGGVFWVLSRNYQVERHN</sequence>
<evidence type="ECO:0000313" key="3">
    <source>
        <dbReference type="Proteomes" id="UP000176339"/>
    </source>
</evidence>
<dbReference type="Proteomes" id="UP000176339">
    <property type="component" value="Unassembled WGS sequence"/>
</dbReference>